<dbReference type="RefSeq" id="WP_090334882.1">
    <property type="nucleotide sequence ID" value="NZ_FNXY01000003.1"/>
</dbReference>
<dbReference type="EMBL" id="FNXY01000003">
    <property type="protein sequence ID" value="SEI71837.1"/>
    <property type="molecule type" value="Genomic_DNA"/>
</dbReference>
<gene>
    <name evidence="3" type="ORF">SAMN04487995_1855</name>
</gene>
<evidence type="ECO:0000313" key="4">
    <source>
        <dbReference type="Proteomes" id="UP000199532"/>
    </source>
</evidence>
<dbReference type="Proteomes" id="UP000199532">
    <property type="component" value="Unassembled WGS sequence"/>
</dbReference>
<dbReference type="PANTHER" id="PTHR35869">
    <property type="entry name" value="OUTER-MEMBRANE LIPOPROTEIN CARRIER PROTEIN"/>
    <property type="match status" value="1"/>
</dbReference>
<keyword evidence="1 2" id="KW-0732">Signal</keyword>
<reference evidence="3 4" key="1">
    <citation type="submission" date="2016-10" db="EMBL/GenBank/DDBJ databases">
        <authorList>
            <person name="de Groot N.N."/>
        </authorList>
    </citation>
    <scope>NUCLEOTIDE SEQUENCE [LARGE SCALE GENOMIC DNA]</scope>
    <source>
        <strain evidence="3 4">DSM 19938</strain>
    </source>
</reference>
<feature type="signal peptide" evidence="2">
    <location>
        <begin position="1"/>
        <end position="21"/>
    </location>
</feature>
<evidence type="ECO:0000313" key="3">
    <source>
        <dbReference type="EMBL" id="SEI71837.1"/>
    </source>
</evidence>
<dbReference type="PANTHER" id="PTHR35869:SF1">
    <property type="entry name" value="OUTER-MEMBRANE LIPOPROTEIN CARRIER PROTEIN"/>
    <property type="match status" value="1"/>
</dbReference>
<dbReference type="SUPFAM" id="SSF89392">
    <property type="entry name" value="Prokaryotic lipoproteins and lipoprotein localization factors"/>
    <property type="match status" value="1"/>
</dbReference>
<keyword evidence="4" id="KW-1185">Reference proteome</keyword>
<dbReference type="AlphaFoldDB" id="A0A1H6T429"/>
<sequence length="210" mass="24120">MKLSKIFFAFLLISNSLNVFAQEFKPASNPDKILADLRKSSLATSSIQADFKEEKFLSFLKEPEKSTGVFYFKKADRMRWEQQTPFKYIILINGDKLRVQDGSKEKNMGAAGRMAGQIKQVMLGLVNGDFQESKAFTQVCMENSNQYMVILTPTNKRMRNVYSKINLVFSKSSLRLKELTFFEKGGDKSVMKFQNERFNQPIAESVFLNL</sequence>
<dbReference type="Gene3D" id="2.50.20.10">
    <property type="entry name" value="Lipoprotein localisation LolA/LolB/LppX"/>
    <property type="match status" value="1"/>
</dbReference>
<dbReference type="CDD" id="cd16325">
    <property type="entry name" value="LolA"/>
    <property type="match status" value="1"/>
</dbReference>
<accession>A0A1H6T429</accession>
<evidence type="ECO:0000256" key="1">
    <source>
        <dbReference type="ARBA" id="ARBA00022729"/>
    </source>
</evidence>
<keyword evidence="3" id="KW-0449">Lipoprotein</keyword>
<dbReference type="InterPro" id="IPR029046">
    <property type="entry name" value="LolA/LolB/LppX"/>
</dbReference>
<proteinExistence type="predicted"/>
<evidence type="ECO:0000256" key="2">
    <source>
        <dbReference type="SAM" id="SignalP"/>
    </source>
</evidence>
<organism evidence="3 4">
    <name type="scientific">Dyadobacter koreensis</name>
    <dbReference type="NCBI Taxonomy" id="408657"/>
    <lineage>
        <taxon>Bacteria</taxon>
        <taxon>Pseudomonadati</taxon>
        <taxon>Bacteroidota</taxon>
        <taxon>Cytophagia</taxon>
        <taxon>Cytophagales</taxon>
        <taxon>Spirosomataceae</taxon>
        <taxon>Dyadobacter</taxon>
    </lineage>
</organism>
<protein>
    <submittedName>
        <fullName evidence="3">Outer membrane lipoprotein carrier protein LolA</fullName>
    </submittedName>
</protein>
<dbReference type="Pfam" id="PF03548">
    <property type="entry name" value="LolA"/>
    <property type="match status" value="1"/>
</dbReference>
<dbReference type="STRING" id="408657.SAMN04487995_1855"/>
<feature type="chain" id="PRO_5011760156" evidence="2">
    <location>
        <begin position="22"/>
        <end position="210"/>
    </location>
</feature>
<dbReference type="OrthoDB" id="1027451at2"/>
<name>A0A1H6T429_9BACT</name>
<dbReference type="InterPro" id="IPR004564">
    <property type="entry name" value="OM_lipoprot_carrier_LolA-like"/>
</dbReference>